<name>A0A836BNL0_9CHLO</name>
<dbReference type="Gene3D" id="3.40.50.11350">
    <property type="match status" value="1"/>
</dbReference>
<keyword evidence="3" id="KW-1185">Reference proteome</keyword>
<feature type="signal peptide" evidence="1">
    <location>
        <begin position="1"/>
        <end position="19"/>
    </location>
</feature>
<gene>
    <name evidence="2" type="ORF">HYH03_017976</name>
</gene>
<keyword evidence="1" id="KW-0732">Signal</keyword>
<accession>A0A836BNL0</accession>
<feature type="chain" id="PRO_5033022186" description="Fucosyltransferase" evidence="1">
    <location>
        <begin position="20"/>
        <end position="424"/>
    </location>
</feature>
<dbReference type="Proteomes" id="UP000612055">
    <property type="component" value="Unassembled WGS sequence"/>
</dbReference>
<evidence type="ECO:0000256" key="1">
    <source>
        <dbReference type="SAM" id="SignalP"/>
    </source>
</evidence>
<comment type="caution">
    <text evidence="2">The sequence shown here is derived from an EMBL/GenBank/DDBJ whole genome shotgun (WGS) entry which is preliminary data.</text>
</comment>
<proteinExistence type="predicted"/>
<sequence>MALWAYGLLLASLLLGAAAQDPLSRATNLADHRAALQSGVCSKLYHHYTELHANVLSGKAPQKFLVHVSPSFGLADRLTGLVAAFYYALLTQRALLIAPHPLPYELIYDQPSFNWTTALPHDSVLSPVRWPVVNRMCSSCGPQVPAPEVDPRMNCAVCLDDGKAVAYMNWVTVNTVRQWHMTHNISDTYDGVHTLYYSSNYGVSVSLFHNAMHQRQLYALGLRPSTAFGCALNMMFFPKPETFAVVLEEMNQLLLEPLVIGVQIRTNDDHMGGRDLPDDAINGYKIMLDCAASFEQHLGRGPLNAKFFVVSDSAIVRQRAMEQWYPGKVIVYLRTKPVHINNSGKDDLHGSRLAAAEHWLFGMTDFQIVHWWSGYGRTAAMRGMREMSIHAWAEVPTECKQDNQQSVWQVGEGNSGVRRMLAEL</sequence>
<dbReference type="OrthoDB" id="543034at2759"/>
<organism evidence="2 3">
    <name type="scientific">Edaphochlamys debaryana</name>
    <dbReference type="NCBI Taxonomy" id="47281"/>
    <lineage>
        <taxon>Eukaryota</taxon>
        <taxon>Viridiplantae</taxon>
        <taxon>Chlorophyta</taxon>
        <taxon>core chlorophytes</taxon>
        <taxon>Chlorophyceae</taxon>
        <taxon>CS clade</taxon>
        <taxon>Chlamydomonadales</taxon>
        <taxon>Chlamydomonadales incertae sedis</taxon>
        <taxon>Edaphochlamys</taxon>
    </lineage>
</organism>
<evidence type="ECO:0000313" key="3">
    <source>
        <dbReference type="Proteomes" id="UP000612055"/>
    </source>
</evidence>
<evidence type="ECO:0000313" key="2">
    <source>
        <dbReference type="EMBL" id="KAG2483130.1"/>
    </source>
</evidence>
<dbReference type="AlphaFoldDB" id="A0A836BNL0"/>
<protein>
    <recommendedName>
        <fullName evidence="4">Fucosyltransferase</fullName>
    </recommendedName>
</protein>
<reference evidence="2" key="1">
    <citation type="journal article" date="2020" name="bioRxiv">
        <title>Comparative genomics of Chlamydomonas.</title>
        <authorList>
            <person name="Craig R.J."/>
            <person name="Hasan A.R."/>
            <person name="Ness R.W."/>
            <person name="Keightley P.D."/>
        </authorList>
    </citation>
    <scope>NUCLEOTIDE SEQUENCE</scope>
    <source>
        <strain evidence="2">CCAP 11/70</strain>
    </source>
</reference>
<dbReference type="Gene3D" id="3.40.50.11340">
    <property type="match status" value="1"/>
</dbReference>
<dbReference type="EMBL" id="JAEHOE010000188">
    <property type="protein sequence ID" value="KAG2483130.1"/>
    <property type="molecule type" value="Genomic_DNA"/>
</dbReference>
<evidence type="ECO:0008006" key="4">
    <source>
        <dbReference type="Google" id="ProtNLM"/>
    </source>
</evidence>